<feature type="compositionally biased region" description="Basic and acidic residues" evidence="1">
    <location>
        <begin position="755"/>
        <end position="767"/>
    </location>
</feature>
<feature type="compositionally biased region" description="Polar residues" evidence="1">
    <location>
        <begin position="90"/>
        <end position="104"/>
    </location>
</feature>
<reference evidence="2" key="1">
    <citation type="submission" date="2022-03" db="EMBL/GenBank/DDBJ databases">
        <authorList>
            <person name="Martin H S."/>
        </authorList>
    </citation>
    <scope>NUCLEOTIDE SEQUENCE</scope>
</reference>
<name>A0ABN8IR25_9NEOP</name>
<evidence type="ECO:0000313" key="3">
    <source>
        <dbReference type="Proteomes" id="UP000837857"/>
    </source>
</evidence>
<protein>
    <submittedName>
        <fullName evidence="2">Uncharacterized protein</fullName>
    </submittedName>
</protein>
<feature type="region of interest" description="Disordered" evidence="1">
    <location>
        <begin position="64"/>
        <end position="116"/>
    </location>
</feature>
<evidence type="ECO:0000256" key="1">
    <source>
        <dbReference type="SAM" id="MobiDB-lite"/>
    </source>
</evidence>
<organism evidence="2 3">
    <name type="scientific">Iphiclides podalirius</name>
    <name type="common">scarce swallowtail</name>
    <dbReference type="NCBI Taxonomy" id="110791"/>
    <lineage>
        <taxon>Eukaryota</taxon>
        <taxon>Metazoa</taxon>
        <taxon>Ecdysozoa</taxon>
        <taxon>Arthropoda</taxon>
        <taxon>Hexapoda</taxon>
        <taxon>Insecta</taxon>
        <taxon>Pterygota</taxon>
        <taxon>Neoptera</taxon>
        <taxon>Endopterygota</taxon>
        <taxon>Lepidoptera</taxon>
        <taxon>Glossata</taxon>
        <taxon>Ditrysia</taxon>
        <taxon>Papilionoidea</taxon>
        <taxon>Papilionidae</taxon>
        <taxon>Papilioninae</taxon>
        <taxon>Iphiclides</taxon>
    </lineage>
</organism>
<sequence>MSLYFSLHKKREIIEKHREDIMQQTMSSNNQSFNRKRLYGNDYPNQNFIPFGTNQHATTQNFALLYDDGPGPSYNHGSPTPNKKRRKRNTWGSDGVNTNQNPGKQQYVPFAGPKGPPKPLMGLSFAGRRMPRKDFTPNKVPMSVHTKTNLEPVPAATVKRSVQPAYTSEMHILRADRVPCQQTTGRLELALGAILKEMKAKFCTVKETGALFNSKTTQRYIKQCIRERIKAVMLNKYVGKYIEVVASYRESYPPHTDKDLMDMAVMKAGASETIIKYNFNKMLTKKLEEMFKKLKKQSEGKEIEVLKIIEAHKTIKCGEKSEADIKQSCKIERNFYISIVDSLLEERLPKLLPNYASLLLKILQNESDSCKKNQDHDNTTIEIRDSDGDEDVLGVKAETDKEVENGVILQTATADTIPVNELTEIKNSEESPEGESNTDNTDAVEKVDSVNNTVVKEEVQTDIATVKEKTDNSIVESKSGDSIVEGITKNTESHQQSQEIGTSNSSSYLVKVLCQPKLPSKAAAYKFLNKFNAVSVKKHKTIHNLLVVELKNDKDFNDITAASGTVIENSKLIIKGNKTEQPVGSPAPAVEAEKEMKDEKEYSKGSNIIPPELENQITDLLSSIRKAEELQREQDGVKDEEPQADVAVDEGKVPTAMNNGTKEEDKVADKNLYSPSNPFDEESAELETIKEAAGEREGNEESAELETIKEAAGEGEGNEESAELETIKDSAGEREGDPPVTSVEPDALSMQGEGTNKEPKSNIKDGRSTPVRSSSRLANATPSTIRTRRASRLAQNN</sequence>
<dbReference type="EMBL" id="OW152840">
    <property type="protein sequence ID" value="CAH2061906.1"/>
    <property type="molecule type" value="Genomic_DNA"/>
</dbReference>
<feature type="compositionally biased region" description="Basic and acidic residues" evidence="1">
    <location>
        <begin position="687"/>
        <end position="699"/>
    </location>
</feature>
<dbReference type="Proteomes" id="UP000837857">
    <property type="component" value="Chromosome 28"/>
</dbReference>
<feature type="compositionally biased region" description="Basic and acidic residues" evidence="1">
    <location>
        <begin position="628"/>
        <end position="641"/>
    </location>
</feature>
<feature type="compositionally biased region" description="Basic and acidic residues" evidence="1">
    <location>
        <begin position="725"/>
        <end position="737"/>
    </location>
</feature>
<feature type="region of interest" description="Disordered" evidence="1">
    <location>
        <begin position="628"/>
        <end position="797"/>
    </location>
</feature>
<evidence type="ECO:0000313" key="2">
    <source>
        <dbReference type="EMBL" id="CAH2061906.1"/>
    </source>
</evidence>
<feature type="compositionally biased region" description="Polar residues" evidence="1">
    <location>
        <begin position="770"/>
        <end position="785"/>
    </location>
</feature>
<feature type="non-terminal residue" evidence="2">
    <location>
        <position position="1"/>
    </location>
</feature>
<feature type="region of interest" description="Disordered" evidence="1">
    <location>
        <begin position="422"/>
        <end position="446"/>
    </location>
</feature>
<accession>A0ABN8IR25</accession>
<gene>
    <name evidence="2" type="ORF">IPOD504_LOCUS11547</name>
</gene>
<keyword evidence="3" id="KW-1185">Reference proteome</keyword>
<proteinExistence type="predicted"/>